<evidence type="ECO:0000313" key="1">
    <source>
        <dbReference type="EMBL" id="PNR63209.1"/>
    </source>
</evidence>
<dbReference type="Gramene" id="Pp3c1_35321V3.1">
    <property type="protein sequence ID" value="PAC:32966895.CDS.1"/>
    <property type="gene ID" value="Pp3c1_35321"/>
</dbReference>
<reference evidence="1 3" key="1">
    <citation type="journal article" date="2008" name="Science">
        <title>The Physcomitrella genome reveals evolutionary insights into the conquest of land by plants.</title>
        <authorList>
            <person name="Rensing S."/>
            <person name="Lang D."/>
            <person name="Zimmer A."/>
            <person name="Terry A."/>
            <person name="Salamov A."/>
            <person name="Shapiro H."/>
            <person name="Nishiyama T."/>
            <person name="Perroud P.-F."/>
            <person name="Lindquist E."/>
            <person name="Kamisugi Y."/>
            <person name="Tanahashi T."/>
            <person name="Sakakibara K."/>
            <person name="Fujita T."/>
            <person name="Oishi K."/>
            <person name="Shin-I T."/>
            <person name="Kuroki Y."/>
            <person name="Toyoda A."/>
            <person name="Suzuki Y."/>
            <person name="Hashimoto A."/>
            <person name="Yamaguchi K."/>
            <person name="Sugano A."/>
            <person name="Kohara Y."/>
            <person name="Fujiyama A."/>
            <person name="Anterola A."/>
            <person name="Aoki S."/>
            <person name="Ashton N."/>
            <person name="Barbazuk W.B."/>
            <person name="Barker E."/>
            <person name="Bennetzen J."/>
            <person name="Bezanilla M."/>
            <person name="Blankenship R."/>
            <person name="Cho S.H."/>
            <person name="Dutcher S."/>
            <person name="Estelle M."/>
            <person name="Fawcett J.A."/>
            <person name="Gundlach H."/>
            <person name="Hanada K."/>
            <person name="Heyl A."/>
            <person name="Hicks K.A."/>
            <person name="Hugh J."/>
            <person name="Lohr M."/>
            <person name="Mayer K."/>
            <person name="Melkozernov A."/>
            <person name="Murata T."/>
            <person name="Nelson D."/>
            <person name="Pils B."/>
            <person name="Prigge M."/>
            <person name="Reiss B."/>
            <person name="Renner T."/>
            <person name="Rombauts S."/>
            <person name="Rushton P."/>
            <person name="Sanderfoot A."/>
            <person name="Schween G."/>
            <person name="Shiu S.-H."/>
            <person name="Stueber K."/>
            <person name="Theodoulou F.L."/>
            <person name="Tu H."/>
            <person name="Van de Peer Y."/>
            <person name="Verrier P.J."/>
            <person name="Waters E."/>
            <person name="Wood A."/>
            <person name="Yang L."/>
            <person name="Cove D."/>
            <person name="Cuming A."/>
            <person name="Hasebe M."/>
            <person name="Lucas S."/>
            <person name="Mishler D.B."/>
            <person name="Reski R."/>
            <person name="Grigoriev I."/>
            <person name="Quatrano R.S."/>
            <person name="Boore J.L."/>
        </authorList>
    </citation>
    <scope>NUCLEOTIDE SEQUENCE [LARGE SCALE GENOMIC DNA]</scope>
    <source>
        <strain evidence="2 3">cv. Gransden 2004</strain>
    </source>
</reference>
<dbReference type="AlphaFoldDB" id="A0A2K1LB04"/>
<reference evidence="2" key="3">
    <citation type="submission" date="2020-12" db="UniProtKB">
        <authorList>
            <consortium name="EnsemblPlants"/>
        </authorList>
    </citation>
    <scope>IDENTIFICATION</scope>
</reference>
<gene>
    <name evidence="1" type="ORF">PHYPA_001634</name>
</gene>
<sequence>MRQAYSLSPVSFGCVFPLELWVAEAGDSLRYCLQMVYCVLLSFKELQHSQNLGCFFSFHSKVQTSSLETTLPVFVHRRSYLLMEDKQVGCKCSCKF</sequence>
<evidence type="ECO:0000313" key="2">
    <source>
        <dbReference type="EnsemblPlants" id="PAC:32966895.CDS.1"/>
    </source>
</evidence>
<reference evidence="1 3" key="2">
    <citation type="journal article" date="2018" name="Plant J.">
        <title>The Physcomitrella patens chromosome-scale assembly reveals moss genome structure and evolution.</title>
        <authorList>
            <person name="Lang D."/>
            <person name="Ullrich K.K."/>
            <person name="Murat F."/>
            <person name="Fuchs J."/>
            <person name="Jenkins J."/>
            <person name="Haas F.B."/>
            <person name="Piednoel M."/>
            <person name="Gundlach H."/>
            <person name="Van Bel M."/>
            <person name="Meyberg R."/>
            <person name="Vives C."/>
            <person name="Morata J."/>
            <person name="Symeonidi A."/>
            <person name="Hiss M."/>
            <person name="Muchero W."/>
            <person name="Kamisugi Y."/>
            <person name="Saleh O."/>
            <person name="Blanc G."/>
            <person name="Decker E.L."/>
            <person name="van Gessel N."/>
            <person name="Grimwood J."/>
            <person name="Hayes R.D."/>
            <person name="Graham S.W."/>
            <person name="Gunter L.E."/>
            <person name="McDaniel S.F."/>
            <person name="Hoernstein S.N.W."/>
            <person name="Larsson A."/>
            <person name="Li F.W."/>
            <person name="Perroud P.F."/>
            <person name="Phillips J."/>
            <person name="Ranjan P."/>
            <person name="Rokshar D.S."/>
            <person name="Rothfels C.J."/>
            <person name="Schneider L."/>
            <person name="Shu S."/>
            <person name="Stevenson D.W."/>
            <person name="Thummler F."/>
            <person name="Tillich M."/>
            <person name="Villarreal Aguilar J.C."/>
            <person name="Widiez T."/>
            <person name="Wong G.K."/>
            <person name="Wymore A."/>
            <person name="Zhang Y."/>
            <person name="Zimmer A.D."/>
            <person name="Quatrano R.S."/>
            <person name="Mayer K.F.X."/>
            <person name="Goodstein D."/>
            <person name="Casacuberta J.M."/>
            <person name="Vandepoele K."/>
            <person name="Reski R."/>
            <person name="Cuming A.C."/>
            <person name="Tuskan G.A."/>
            <person name="Maumus F."/>
            <person name="Salse J."/>
            <person name="Schmutz J."/>
            <person name="Rensing S.A."/>
        </authorList>
    </citation>
    <scope>NUCLEOTIDE SEQUENCE [LARGE SCALE GENOMIC DNA]</scope>
    <source>
        <strain evidence="2 3">cv. Gransden 2004</strain>
    </source>
</reference>
<accession>A0A2K1LB04</accession>
<dbReference type="EMBL" id="ABEU02000001">
    <property type="protein sequence ID" value="PNR63209.1"/>
    <property type="molecule type" value="Genomic_DNA"/>
</dbReference>
<dbReference type="Proteomes" id="UP000006727">
    <property type="component" value="Chromosome 1"/>
</dbReference>
<proteinExistence type="predicted"/>
<name>A0A2K1LB04_PHYPA</name>
<dbReference type="EnsemblPlants" id="Pp3c1_35321V3.1">
    <property type="protein sequence ID" value="PAC:32966895.CDS.1"/>
    <property type="gene ID" value="Pp3c1_35321"/>
</dbReference>
<organism evidence="1">
    <name type="scientific">Physcomitrium patens</name>
    <name type="common">Spreading-leaved earth moss</name>
    <name type="synonym">Physcomitrella patens</name>
    <dbReference type="NCBI Taxonomy" id="3218"/>
    <lineage>
        <taxon>Eukaryota</taxon>
        <taxon>Viridiplantae</taxon>
        <taxon>Streptophyta</taxon>
        <taxon>Embryophyta</taxon>
        <taxon>Bryophyta</taxon>
        <taxon>Bryophytina</taxon>
        <taxon>Bryopsida</taxon>
        <taxon>Funariidae</taxon>
        <taxon>Funariales</taxon>
        <taxon>Funariaceae</taxon>
        <taxon>Physcomitrium</taxon>
    </lineage>
</organism>
<dbReference type="InParanoid" id="A0A2K1LB04"/>
<keyword evidence="3" id="KW-1185">Reference proteome</keyword>
<evidence type="ECO:0000313" key="3">
    <source>
        <dbReference type="Proteomes" id="UP000006727"/>
    </source>
</evidence>
<protein>
    <submittedName>
        <fullName evidence="1 2">Uncharacterized protein</fullName>
    </submittedName>
</protein>